<dbReference type="Proteomes" id="UP000679220">
    <property type="component" value="Unassembled WGS sequence"/>
</dbReference>
<feature type="signal peptide" evidence="1">
    <location>
        <begin position="1"/>
        <end position="23"/>
    </location>
</feature>
<comment type="caution">
    <text evidence="2">The sequence shown here is derived from an EMBL/GenBank/DDBJ whole genome shotgun (WGS) entry which is preliminary data.</text>
</comment>
<keyword evidence="3" id="KW-1185">Reference proteome</keyword>
<dbReference type="Gene3D" id="1.25.40.10">
    <property type="entry name" value="Tetratricopeptide repeat domain"/>
    <property type="match status" value="1"/>
</dbReference>
<dbReference type="InterPro" id="IPR011990">
    <property type="entry name" value="TPR-like_helical_dom_sf"/>
</dbReference>
<organism evidence="2 3">
    <name type="scientific">Carboxylicivirga sediminis</name>
    <dbReference type="NCBI Taxonomy" id="2006564"/>
    <lineage>
        <taxon>Bacteria</taxon>
        <taxon>Pseudomonadati</taxon>
        <taxon>Bacteroidota</taxon>
        <taxon>Bacteroidia</taxon>
        <taxon>Marinilabiliales</taxon>
        <taxon>Marinilabiliaceae</taxon>
        <taxon>Carboxylicivirga</taxon>
    </lineage>
</organism>
<protein>
    <recommendedName>
        <fullName evidence="4">Tetratricopeptide repeat protein</fullName>
    </recommendedName>
</protein>
<gene>
    <name evidence="2" type="ORF">KDU71_04870</name>
</gene>
<evidence type="ECO:0000313" key="2">
    <source>
        <dbReference type="EMBL" id="MBR8534884.1"/>
    </source>
</evidence>
<sequence>MKRHALIFMLLVGVIAGTTYVKAQDVQKMDSVECLKNYSLYKEALKKKMYDYSISAWRTMFNQCPDVTIRLYADGVDIYTHYIKKEKDELKKQALVDTLLLIYDQRIQYFGNHPKYPEAWVLGRKGLEIVTYRRDEVPALEEAVTCFEASFNELGTKMEPMVAVNWLQATNALLDNGDRTSEQLLNVYMNVDDVLAYNIKKQKNPKVVEMLNKASNTCVEIVVRSGLDNCDALQQSLMAKYDMVKDSPDGLERLLKLLDAFNCTDSDLYAAAAERNYELSPTAEASYLLAKYFIKQNQFDKAKEYYLKTISQAVDDDLQAKCFYELAVVTFSHYKNSPEARQYAQNALQKNGSWGKPHILIGNIYAHESPKYGDSDFDHQTVYWVALDRFTKAKSIDPECAAEAEKQINLYSQYIPDKETGFFHGVEEGANYTIGSWINEKTIVRYR</sequence>
<reference evidence="2" key="1">
    <citation type="journal article" date="2018" name="Int. J. Syst. Evol. Microbiol.">
        <title>Carboxylicivirga sediminis sp. nov., isolated from coastal sediment.</title>
        <authorList>
            <person name="Wang F.Q."/>
            <person name="Ren L.H."/>
            <person name="Zou R.J."/>
            <person name="Sun Y.Z."/>
            <person name="Liu X.J."/>
            <person name="Jiang F."/>
            <person name="Liu L.J."/>
        </authorList>
    </citation>
    <scope>NUCLEOTIDE SEQUENCE</scope>
    <source>
        <strain evidence="2">JR1</strain>
    </source>
</reference>
<dbReference type="RefSeq" id="WP_212188787.1">
    <property type="nucleotide sequence ID" value="NZ_JAGTAR010000005.1"/>
</dbReference>
<feature type="chain" id="PRO_5037994531" description="Tetratricopeptide repeat protein" evidence="1">
    <location>
        <begin position="24"/>
        <end position="447"/>
    </location>
</feature>
<evidence type="ECO:0000313" key="3">
    <source>
        <dbReference type="Proteomes" id="UP000679220"/>
    </source>
</evidence>
<evidence type="ECO:0000256" key="1">
    <source>
        <dbReference type="SAM" id="SignalP"/>
    </source>
</evidence>
<reference evidence="2" key="2">
    <citation type="submission" date="2021-04" db="EMBL/GenBank/DDBJ databases">
        <authorList>
            <person name="Zhang T."/>
            <person name="Zhang Y."/>
            <person name="Lu D."/>
            <person name="Zuo D."/>
            <person name="Du Z."/>
        </authorList>
    </citation>
    <scope>NUCLEOTIDE SEQUENCE</scope>
    <source>
        <strain evidence="2">JR1</strain>
    </source>
</reference>
<keyword evidence="1" id="KW-0732">Signal</keyword>
<dbReference type="AlphaFoldDB" id="A0A941IX07"/>
<accession>A0A941IX07</accession>
<name>A0A941IX07_9BACT</name>
<dbReference type="SUPFAM" id="SSF48452">
    <property type="entry name" value="TPR-like"/>
    <property type="match status" value="1"/>
</dbReference>
<evidence type="ECO:0008006" key="4">
    <source>
        <dbReference type="Google" id="ProtNLM"/>
    </source>
</evidence>
<dbReference type="EMBL" id="JAGTAR010000005">
    <property type="protein sequence ID" value="MBR8534884.1"/>
    <property type="molecule type" value="Genomic_DNA"/>
</dbReference>
<proteinExistence type="predicted"/>